<dbReference type="Proteomes" id="UP000034539">
    <property type="component" value="Unassembled WGS sequence"/>
</dbReference>
<dbReference type="Pfam" id="PF11028">
    <property type="entry name" value="TMEM260-like"/>
    <property type="match status" value="1"/>
</dbReference>
<keyword evidence="1" id="KW-1133">Transmembrane helix</keyword>
<gene>
    <name evidence="2" type="ORF">UT63_C0062G0004</name>
</gene>
<feature type="transmembrane region" description="Helical" evidence="1">
    <location>
        <begin position="194"/>
        <end position="213"/>
    </location>
</feature>
<dbReference type="SUPFAM" id="SSF48452">
    <property type="entry name" value="TPR-like"/>
    <property type="match status" value="1"/>
</dbReference>
<name>A0A0G0PV10_9BACT</name>
<evidence type="ECO:0000313" key="3">
    <source>
        <dbReference type="Proteomes" id="UP000034539"/>
    </source>
</evidence>
<dbReference type="InterPro" id="IPR052724">
    <property type="entry name" value="GT117_domain-containing"/>
</dbReference>
<evidence type="ECO:0000313" key="2">
    <source>
        <dbReference type="EMBL" id="KKR31733.1"/>
    </source>
</evidence>
<dbReference type="PANTHER" id="PTHR16214:SF3">
    <property type="entry name" value="TRANSMEMBRANE PROTEIN 260"/>
    <property type="match status" value="1"/>
</dbReference>
<feature type="transmembrane region" description="Helical" evidence="1">
    <location>
        <begin position="337"/>
        <end position="358"/>
    </location>
</feature>
<keyword evidence="1" id="KW-0812">Transmembrane</keyword>
<dbReference type="AlphaFoldDB" id="A0A0G0PV10"/>
<sequence>MFEYLTRRLKYFLILILSELFYIGGLSRSVYSGDAGDLVSAAVTCGIPHPPGYPLYTFFGCILTRFNLLTPAYRVGLLSAIPAGISLLVIFVILEKITKNFWISVISICTLSFTYLFWLYSIVPEVFGLNTLFITLLIYISLLILDKPTKRRFYALALVFGLSLSHHHTILFLSPALLYIIYKSRKALRTYGHNFYIIFPALFFLGLIPYTYLPIAAWGNPKINWNDPRNLNNFVALVTRADYGTFTSANVIGETLLERSASLVSFFQILFLDFGLLGIVLIILGAIDQFRTKIKIFYFNFLAIVFLGPIFLFYASFPLVSNFGVGTFERFLIPTYPFLLLWMGTGMYFISKILTFPLKKILNTSEDNFYVSLASFKNLKISFLTLTSLLFMVFPYKLFISNYPKLSILKNDFTAENLGKDILATIPEKGILLIGHDIPLFNTQYVYFSLGERKDVKLIHFGKLSKEYYVRQLNLFYPEISAPKFQTGNYAQKLVEANYGKFPIYSNIKLSGIKDGFWIPYGLVYRFYKKDDLPKDKNYVLEETEKVWKSYHDPLSGSLKYYHNLMQVTIPEQYSEGRLENGKSLVKLGFLDEAKKYFLDGIRLAPENYLNYFYLGETYLLQDKCHDAEKFLLQSYDLGRKDSAILPLMISLYKDCKKDDKKVKFYQEIYEKTKKERSIPLEKLE</sequence>
<protein>
    <submittedName>
        <fullName evidence="2">Uncharacterized protein</fullName>
    </submittedName>
</protein>
<feature type="transmembrane region" description="Helical" evidence="1">
    <location>
        <begin position="101"/>
        <end position="120"/>
    </location>
</feature>
<dbReference type="EMBL" id="LBXN01000062">
    <property type="protein sequence ID" value="KKR31733.1"/>
    <property type="molecule type" value="Genomic_DNA"/>
</dbReference>
<feature type="transmembrane region" description="Helical" evidence="1">
    <location>
        <begin position="379"/>
        <end position="399"/>
    </location>
</feature>
<organism evidence="2 3">
    <name type="scientific">Candidatus Gottesmanbacteria bacterium GW2011_GWC2_39_8</name>
    <dbReference type="NCBI Taxonomy" id="1618450"/>
    <lineage>
        <taxon>Bacteria</taxon>
        <taxon>Candidatus Gottesmaniibacteriota</taxon>
    </lineage>
</organism>
<feature type="transmembrane region" description="Helical" evidence="1">
    <location>
        <begin position="126"/>
        <end position="145"/>
    </location>
</feature>
<dbReference type="Gene3D" id="1.25.40.10">
    <property type="entry name" value="Tetratricopeptide repeat domain"/>
    <property type="match status" value="1"/>
</dbReference>
<comment type="caution">
    <text evidence="2">The sequence shown here is derived from an EMBL/GenBank/DDBJ whole genome shotgun (WGS) entry which is preliminary data.</text>
</comment>
<dbReference type="InterPro" id="IPR011990">
    <property type="entry name" value="TPR-like_helical_dom_sf"/>
</dbReference>
<feature type="transmembrane region" description="Helical" evidence="1">
    <location>
        <begin position="296"/>
        <end position="317"/>
    </location>
</feature>
<proteinExistence type="predicted"/>
<feature type="transmembrane region" description="Helical" evidence="1">
    <location>
        <begin position="72"/>
        <end position="94"/>
    </location>
</feature>
<dbReference type="PANTHER" id="PTHR16214">
    <property type="entry name" value="TRANSMEMBRANE PROTEIN 260"/>
    <property type="match status" value="1"/>
</dbReference>
<dbReference type="InterPro" id="IPR021280">
    <property type="entry name" value="TMEM260-like"/>
</dbReference>
<feature type="transmembrane region" description="Helical" evidence="1">
    <location>
        <begin position="12"/>
        <end position="31"/>
    </location>
</feature>
<evidence type="ECO:0000256" key="1">
    <source>
        <dbReference type="SAM" id="Phobius"/>
    </source>
</evidence>
<reference evidence="2 3" key="1">
    <citation type="journal article" date="2015" name="Nature">
        <title>rRNA introns, odd ribosomes, and small enigmatic genomes across a large radiation of phyla.</title>
        <authorList>
            <person name="Brown C.T."/>
            <person name="Hug L.A."/>
            <person name="Thomas B.C."/>
            <person name="Sharon I."/>
            <person name="Castelle C.J."/>
            <person name="Singh A."/>
            <person name="Wilkins M.J."/>
            <person name="Williams K.H."/>
            <person name="Banfield J.F."/>
        </authorList>
    </citation>
    <scope>NUCLEOTIDE SEQUENCE [LARGE SCALE GENOMIC DNA]</scope>
</reference>
<feature type="transmembrane region" description="Helical" evidence="1">
    <location>
        <begin position="157"/>
        <end position="182"/>
    </location>
</feature>
<accession>A0A0G0PV10</accession>
<keyword evidence="1" id="KW-0472">Membrane</keyword>
<feature type="transmembrane region" description="Helical" evidence="1">
    <location>
        <begin position="265"/>
        <end position="284"/>
    </location>
</feature>